<dbReference type="AlphaFoldDB" id="A0A367IX55"/>
<comment type="subcellular location">
    <subcellularLocation>
        <location evidence="1">Membrane</location>
        <topology evidence="1">Multi-pass membrane protein</topology>
    </subcellularLocation>
</comment>
<dbReference type="SMART" id="SM01417">
    <property type="entry name" value="Solute_trans_a"/>
    <property type="match status" value="1"/>
</dbReference>
<proteinExistence type="predicted"/>
<feature type="transmembrane region" description="Helical" evidence="5">
    <location>
        <begin position="128"/>
        <end position="147"/>
    </location>
</feature>
<protein>
    <submittedName>
        <fullName evidence="6">Uncharacterized protein</fullName>
    </submittedName>
</protein>
<evidence type="ECO:0000256" key="1">
    <source>
        <dbReference type="ARBA" id="ARBA00004141"/>
    </source>
</evidence>
<keyword evidence="7" id="KW-1185">Reference proteome</keyword>
<keyword evidence="3 5" id="KW-1133">Transmembrane helix</keyword>
<sequence length="372" mass="42847">MEEASCPSDPGLSSYVEFTGQDWKILTEDKTATCNPEIQRQKLRVILFPPVYATLSWFSYLRYDYATTIMFFATCFESFAVFNLYACLQSYLDPFREELSGMKESKDVKIMFVKKFHLNSKWGMHYRIITDILVLQYPIWALINAFVSIFTKLKGVYCEGMYNFKGAYVYLTIIDFISLSIILGALFTYLDIYGEEWKRGNIRAHGMFWCVKGPIMVLFYFGEILLTFLTTIKVIKGVEGVDGGNFWSVDAIKNAIYVTLICFVMLVVSGMMARFFSPQDNIDAAISSGEMKKPNALAAFSDAYIVYIPEFFYKTLCCGADSYRLMKKRKQLKKRRDNFKKMSVNDTSSLFRSNSMHTIQEMTVPQNAHINS</sequence>
<dbReference type="Proteomes" id="UP000253551">
    <property type="component" value="Unassembled WGS sequence"/>
</dbReference>
<comment type="caution">
    <text evidence="6">The sequence shown here is derived from an EMBL/GenBank/DDBJ whole genome shotgun (WGS) entry which is preliminary data.</text>
</comment>
<accession>A0A367IX55</accession>
<dbReference type="STRING" id="4846.A0A367IX55"/>
<evidence type="ECO:0000256" key="5">
    <source>
        <dbReference type="SAM" id="Phobius"/>
    </source>
</evidence>
<feature type="transmembrane region" description="Helical" evidence="5">
    <location>
        <begin position="213"/>
        <end position="235"/>
    </location>
</feature>
<feature type="transmembrane region" description="Helical" evidence="5">
    <location>
        <begin position="69"/>
        <end position="88"/>
    </location>
</feature>
<name>A0A367IX55_RHIST</name>
<dbReference type="Pfam" id="PF03619">
    <property type="entry name" value="Solute_trans_a"/>
    <property type="match status" value="1"/>
</dbReference>
<feature type="transmembrane region" description="Helical" evidence="5">
    <location>
        <begin position="167"/>
        <end position="192"/>
    </location>
</feature>
<dbReference type="InterPro" id="IPR005178">
    <property type="entry name" value="Ostalpha/TMEM184C"/>
</dbReference>
<feature type="transmembrane region" description="Helical" evidence="5">
    <location>
        <begin position="255"/>
        <end position="276"/>
    </location>
</feature>
<evidence type="ECO:0000256" key="4">
    <source>
        <dbReference type="ARBA" id="ARBA00023136"/>
    </source>
</evidence>
<dbReference type="GO" id="GO:0016020">
    <property type="term" value="C:membrane"/>
    <property type="evidence" value="ECO:0007669"/>
    <property type="project" value="UniProtKB-SubCell"/>
</dbReference>
<gene>
    <name evidence="6" type="ORF">CU098_003897</name>
</gene>
<reference evidence="6 7" key="1">
    <citation type="journal article" date="2018" name="G3 (Bethesda)">
        <title>Phylogenetic and Phylogenomic Definition of Rhizopus Species.</title>
        <authorList>
            <person name="Gryganskyi A.P."/>
            <person name="Golan J."/>
            <person name="Dolatabadi S."/>
            <person name="Mondo S."/>
            <person name="Robb S."/>
            <person name="Idnurm A."/>
            <person name="Muszewska A."/>
            <person name="Steczkiewicz K."/>
            <person name="Masonjones S."/>
            <person name="Liao H.L."/>
            <person name="Gajdeczka M.T."/>
            <person name="Anike F."/>
            <person name="Vuek A."/>
            <person name="Anishchenko I.M."/>
            <person name="Voigt K."/>
            <person name="de Hoog G.S."/>
            <person name="Smith M.E."/>
            <person name="Heitman J."/>
            <person name="Vilgalys R."/>
            <person name="Stajich J.E."/>
        </authorList>
    </citation>
    <scope>NUCLEOTIDE SEQUENCE [LARGE SCALE GENOMIC DNA]</scope>
    <source>
        <strain evidence="6 7">LSU 92-RS-03</strain>
    </source>
</reference>
<keyword evidence="2 5" id="KW-0812">Transmembrane</keyword>
<organism evidence="6 7">
    <name type="scientific">Rhizopus stolonifer</name>
    <name type="common">Rhizopus nigricans</name>
    <dbReference type="NCBI Taxonomy" id="4846"/>
    <lineage>
        <taxon>Eukaryota</taxon>
        <taxon>Fungi</taxon>
        <taxon>Fungi incertae sedis</taxon>
        <taxon>Mucoromycota</taxon>
        <taxon>Mucoromycotina</taxon>
        <taxon>Mucoromycetes</taxon>
        <taxon>Mucorales</taxon>
        <taxon>Mucorineae</taxon>
        <taxon>Rhizopodaceae</taxon>
        <taxon>Rhizopus</taxon>
    </lineage>
</organism>
<evidence type="ECO:0000256" key="2">
    <source>
        <dbReference type="ARBA" id="ARBA00022692"/>
    </source>
</evidence>
<dbReference type="OrthoDB" id="5348404at2759"/>
<evidence type="ECO:0000313" key="7">
    <source>
        <dbReference type="Proteomes" id="UP000253551"/>
    </source>
</evidence>
<dbReference type="PANTHER" id="PTHR23423">
    <property type="entry name" value="ORGANIC SOLUTE TRANSPORTER-RELATED"/>
    <property type="match status" value="1"/>
</dbReference>
<dbReference type="EMBL" id="PJQM01005172">
    <property type="protein sequence ID" value="RCH82257.1"/>
    <property type="molecule type" value="Genomic_DNA"/>
</dbReference>
<evidence type="ECO:0000313" key="6">
    <source>
        <dbReference type="EMBL" id="RCH82257.1"/>
    </source>
</evidence>
<evidence type="ECO:0000256" key="3">
    <source>
        <dbReference type="ARBA" id="ARBA00022989"/>
    </source>
</evidence>
<keyword evidence="4 5" id="KW-0472">Membrane</keyword>